<evidence type="ECO:0000256" key="1">
    <source>
        <dbReference type="SAM" id="Phobius"/>
    </source>
</evidence>
<reference evidence="2 3" key="1">
    <citation type="journal article" date="2000" name="DNA Res.">
        <title>Complete genome structure of the nitrogen-fixing symbiotic bacterium Mesorhizobium loti.</title>
        <authorList>
            <person name="Kaneko T."/>
            <person name="Nakamura Y."/>
            <person name="Sato S."/>
            <person name="Asamizu E."/>
            <person name="Kato T."/>
            <person name="Sasamoto S."/>
            <person name="Watanabe A."/>
            <person name="Idesawa K."/>
            <person name="Ishikawa A."/>
            <person name="Kawashima K."/>
            <person name="Kimura T."/>
            <person name="Kishida Y."/>
            <person name="Kiyokawa C."/>
            <person name="Kohara M."/>
            <person name="Matsumoto M."/>
            <person name="Matsuno A."/>
            <person name="Mochizuki Y."/>
            <person name="Nakayama S."/>
            <person name="Nakazaki N."/>
            <person name="Shimpo S."/>
            <person name="Sugimoto M."/>
            <person name="Takeuchi C."/>
            <person name="Yamada M."/>
            <person name="Tabata S."/>
        </authorList>
    </citation>
    <scope>NUCLEOTIDE SEQUENCE [LARGE SCALE GENOMIC DNA]</scope>
    <source>
        <strain evidence="3">LMG 29417 / CECT 9101 / MAFF 303099</strain>
    </source>
</reference>
<dbReference type="AlphaFoldDB" id="Q98F31"/>
<dbReference type="eggNOG" id="ENOG50330QN">
    <property type="taxonomic scope" value="Bacteria"/>
</dbReference>
<keyword evidence="1" id="KW-0812">Transmembrane</keyword>
<feature type="transmembrane region" description="Helical" evidence="1">
    <location>
        <begin position="108"/>
        <end position="128"/>
    </location>
</feature>
<sequence length="155" mass="16664">MFARMAECYTDHSSVIIYGLAADFCAVRGAFLEHAEVAKARSMDDLDATGAAPGRAKRNGGFFRARWLGEVPIDRLFWRDMLLVGTGISIASSVVALILLGLKMPLGLVLAVHFAPVPYNIFLTIAVWRTAEQSGAKAALTLLGSALWLIATVVV</sequence>
<evidence type="ECO:0000313" key="2">
    <source>
        <dbReference type="EMBL" id="BAB50736.1"/>
    </source>
</evidence>
<proteinExistence type="predicted"/>
<dbReference type="Proteomes" id="UP000000552">
    <property type="component" value="Chromosome"/>
</dbReference>
<dbReference type="EMBL" id="BA000012">
    <property type="protein sequence ID" value="BAB50736.1"/>
    <property type="molecule type" value="Genomic_DNA"/>
</dbReference>
<keyword evidence="1" id="KW-1133">Transmembrane helix</keyword>
<keyword evidence="1" id="KW-0472">Membrane</keyword>
<protein>
    <submittedName>
        <fullName evidence="2">Mll3965 protein</fullName>
    </submittedName>
</protein>
<name>Q98F31_RHILO</name>
<dbReference type="HOGENOM" id="CLU_1694073_0_0_5"/>
<feature type="transmembrane region" description="Helical" evidence="1">
    <location>
        <begin position="82"/>
        <end position="102"/>
    </location>
</feature>
<evidence type="ECO:0000313" key="3">
    <source>
        <dbReference type="Proteomes" id="UP000000552"/>
    </source>
</evidence>
<gene>
    <name evidence="2" type="ordered locus">mll3965</name>
</gene>
<accession>Q98F31</accession>
<feature type="transmembrane region" description="Helical" evidence="1">
    <location>
        <begin position="135"/>
        <end position="154"/>
    </location>
</feature>
<organism evidence="2 3">
    <name type="scientific">Mesorhizobium japonicum (strain LMG 29417 / CECT 9101 / MAFF 303099)</name>
    <name type="common">Mesorhizobium loti (strain MAFF 303099)</name>
    <dbReference type="NCBI Taxonomy" id="266835"/>
    <lineage>
        <taxon>Bacteria</taxon>
        <taxon>Pseudomonadati</taxon>
        <taxon>Pseudomonadota</taxon>
        <taxon>Alphaproteobacteria</taxon>
        <taxon>Hyphomicrobiales</taxon>
        <taxon>Phyllobacteriaceae</taxon>
        <taxon>Mesorhizobium</taxon>
    </lineage>
</organism>
<dbReference type="KEGG" id="mlo:mll3965"/>